<dbReference type="AlphaFoldDB" id="A0A7S2GGV1"/>
<name>A0A7S2GGV1_9EUKA</name>
<dbReference type="InterPro" id="IPR012435">
    <property type="entry name" value="TMEM144"/>
</dbReference>
<comment type="subcellular location">
    <subcellularLocation>
        <location evidence="1">Membrane</location>
        <topology evidence="1">Multi-pass membrane protein</topology>
    </subcellularLocation>
</comment>
<proteinExistence type="inferred from homology"/>
<protein>
    <recommendedName>
        <fullName evidence="8">EamA domain-containing protein</fullName>
    </recommendedName>
</protein>
<comment type="similarity">
    <text evidence="2">Belongs to the TMEM144 family.</text>
</comment>
<keyword evidence="5 6" id="KW-0472">Membrane</keyword>
<keyword evidence="3 6" id="KW-0812">Transmembrane</keyword>
<accession>A0A7S2GGV1</accession>
<dbReference type="PANTHER" id="PTHR16119">
    <property type="entry name" value="TRANSMEMBRANE PROTEIN 144"/>
    <property type="match status" value="1"/>
</dbReference>
<dbReference type="GO" id="GO:0016020">
    <property type="term" value="C:membrane"/>
    <property type="evidence" value="ECO:0007669"/>
    <property type="project" value="UniProtKB-SubCell"/>
</dbReference>
<feature type="transmembrane region" description="Helical" evidence="6">
    <location>
        <begin position="154"/>
        <end position="173"/>
    </location>
</feature>
<evidence type="ECO:0000256" key="6">
    <source>
        <dbReference type="SAM" id="Phobius"/>
    </source>
</evidence>
<evidence type="ECO:0000313" key="7">
    <source>
        <dbReference type="EMBL" id="CAD9447838.1"/>
    </source>
</evidence>
<feature type="transmembrane region" description="Helical" evidence="6">
    <location>
        <begin position="219"/>
        <end position="236"/>
    </location>
</feature>
<evidence type="ECO:0000256" key="1">
    <source>
        <dbReference type="ARBA" id="ARBA00004141"/>
    </source>
</evidence>
<gene>
    <name evidence="7" type="ORF">CBRE1094_LOCUS14982</name>
</gene>
<evidence type="ECO:0000256" key="2">
    <source>
        <dbReference type="ARBA" id="ARBA00005731"/>
    </source>
</evidence>
<evidence type="ECO:0008006" key="8">
    <source>
        <dbReference type="Google" id="ProtNLM"/>
    </source>
</evidence>
<feature type="transmembrane region" description="Helical" evidence="6">
    <location>
        <begin position="35"/>
        <end position="58"/>
    </location>
</feature>
<evidence type="ECO:0000256" key="5">
    <source>
        <dbReference type="ARBA" id="ARBA00023136"/>
    </source>
</evidence>
<evidence type="ECO:0000256" key="3">
    <source>
        <dbReference type="ARBA" id="ARBA00022692"/>
    </source>
</evidence>
<dbReference type="InterPro" id="IPR010651">
    <property type="entry name" value="Sugar_transport"/>
</dbReference>
<evidence type="ECO:0000256" key="4">
    <source>
        <dbReference type="ARBA" id="ARBA00022989"/>
    </source>
</evidence>
<organism evidence="7">
    <name type="scientific">Haptolina brevifila</name>
    <dbReference type="NCBI Taxonomy" id="156173"/>
    <lineage>
        <taxon>Eukaryota</taxon>
        <taxon>Haptista</taxon>
        <taxon>Haptophyta</taxon>
        <taxon>Prymnesiophyceae</taxon>
        <taxon>Prymnesiales</taxon>
        <taxon>Prymnesiaceae</taxon>
        <taxon>Haptolina</taxon>
    </lineage>
</organism>
<dbReference type="Pfam" id="PF07857">
    <property type="entry name" value="TMEM144"/>
    <property type="match status" value="2"/>
</dbReference>
<feature type="transmembrane region" description="Helical" evidence="6">
    <location>
        <begin position="348"/>
        <end position="367"/>
    </location>
</feature>
<feature type="transmembrane region" description="Helical" evidence="6">
    <location>
        <begin position="89"/>
        <end position="107"/>
    </location>
</feature>
<feature type="transmembrane region" description="Helical" evidence="6">
    <location>
        <begin position="114"/>
        <end position="134"/>
    </location>
</feature>
<dbReference type="GO" id="GO:0015144">
    <property type="term" value="F:carbohydrate transmembrane transporter activity"/>
    <property type="evidence" value="ECO:0007669"/>
    <property type="project" value="InterPro"/>
</dbReference>
<keyword evidence="4 6" id="KW-1133">Transmembrane helix</keyword>
<feature type="transmembrane region" description="Helical" evidence="6">
    <location>
        <begin position="256"/>
        <end position="276"/>
    </location>
</feature>
<reference evidence="7" key="1">
    <citation type="submission" date="2021-01" db="EMBL/GenBank/DDBJ databases">
        <authorList>
            <person name="Corre E."/>
            <person name="Pelletier E."/>
            <person name="Niang G."/>
            <person name="Scheremetjew M."/>
            <person name="Finn R."/>
            <person name="Kale V."/>
            <person name="Holt S."/>
            <person name="Cochrane G."/>
            <person name="Meng A."/>
            <person name="Brown T."/>
            <person name="Cohen L."/>
        </authorList>
    </citation>
    <scope>NUCLEOTIDE SEQUENCE</scope>
    <source>
        <strain evidence="7">UTEX LB 985</strain>
    </source>
</reference>
<sequence>MGSEVLGWIEVLIATVFFGSNFVPVKRYETHDGMYFQWIMCSAIFIVGLIVQLFLFAAPPTGDQAGLNSTALSQFNSTELLLLGRPDPYSVKFFPFAAFGGALWATGNTLSVPAINYIGLSLGLLIWGSGNMLMGWATGAFGLFTGHKDDYKPTLNYIGVALAVIALFMYTGIKTTDPAKSNKVMSSDTRADQMNDILLDNQPAEPVEAPKQSAAAKKIIGILMAITAGVMFGNTFTPPNVILYAKHGPQSSIDYVFSHFCGIFATSTFWFMVYCCVMKGHPLINPRLTLPAFVSGLMWAIAQTCWFLATEALGGVSISFPIITSGPGIISALWGVFVFHEIQGRRNYLILCTAILTAVIGCILIALSKG</sequence>
<dbReference type="PANTHER" id="PTHR16119:SF17">
    <property type="entry name" value="TRANSMEMBRANE PROTEIN 144"/>
    <property type="match status" value="1"/>
</dbReference>
<dbReference type="EMBL" id="HBGU01027572">
    <property type="protein sequence ID" value="CAD9447838.1"/>
    <property type="molecule type" value="Transcribed_RNA"/>
</dbReference>
<feature type="transmembrane region" description="Helical" evidence="6">
    <location>
        <begin position="6"/>
        <end position="23"/>
    </location>
</feature>
<feature type="transmembrane region" description="Helical" evidence="6">
    <location>
        <begin position="315"/>
        <end position="336"/>
    </location>
</feature>
<feature type="transmembrane region" description="Helical" evidence="6">
    <location>
        <begin position="288"/>
        <end position="309"/>
    </location>
</feature>